<organism evidence="13">
    <name type="scientific">Nothobranchius kadleci</name>
    <name type="common">African annual killifish</name>
    <dbReference type="NCBI Taxonomy" id="1051664"/>
    <lineage>
        <taxon>Eukaryota</taxon>
        <taxon>Metazoa</taxon>
        <taxon>Chordata</taxon>
        <taxon>Craniata</taxon>
        <taxon>Vertebrata</taxon>
        <taxon>Euteleostomi</taxon>
        <taxon>Actinopterygii</taxon>
        <taxon>Neopterygii</taxon>
        <taxon>Teleostei</taxon>
        <taxon>Neoteleostei</taxon>
        <taxon>Acanthomorphata</taxon>
        <taxon>Ovalentaria</taxon>
        <taxon>Atherinomorphae</taxon>
        <taxon>Cyprinodontiformes</taxon>
        <taxon>Nothobranchiidae</taxon>
        <taxon>Nothobranchius</taxon>
    </lineage>
</organism>
<dbReference type="GO" id="GO:0030424">
    <property type="term" value="C:axon"/>
    <property type="evidence" value="ECO:0007669"/>
    <property type="project" value="UniProtKB-SubCell"/>
</dbReference>
<evidence type="ECO:0000313" key="13">
    <source>
        <dbReference type="EMBL" id="SBQ45669.1"/>
    </source>
</evidence>
<dbReference type="PANTHER" id="PTHR18861">
    <property type="entry name" value="ELKS/RAB6-INTERACTING/CAST PROTEIN"/>
    <property type="match status" value="1"/>
</dbReference>
<feature type="region of interest" description="Disordered" evidence="11">
    <location>
        <begin position="785"/>
        <end position="829"/>
    </location>
</feature>
<feature type="coiled-coil region" evidence="10">
    <location>
        <begin position="1059"/>
        <end position="1086"/>
    </location>
</feature>
<evidence type="ECO:0000256" key="2">
    <source>
        <dbReference type="ARBA" id="ARBA00022448"/>
    </source>
</evidence>
<dbReference type="InterPro" id="IPR019323">
    <property type="entry name" value="ELKS/CAST"/>
</dbReference>
<keyword evidence="6 10" id="KW-0175">Coiled coil</keyword>
<dbReference type="GO" id="GO:0007274">
    <property type="term" value="P:neuromuscular synaptic transmission"/>
    <property type="evidence" value="ECO:0007669"/>
    <property type="project" value="TreeGrafter"/>
</dbReference>
<evidence type="ECO:0000256" key="4">
    <source>
        <dbReference type="ARBA" id="ARBA00022553"/>
    </source>
</evidence>
<feature type="coiled-coil region" evidence="10">
    <location>
        <begin position="469"/>
        <end position="661"/>
    </location>
</feature>
<dbReference type="InterPro" id="IPR037245">
    <property type="entry name" value="FIP-RBD_C_sf"/>
</dbReference>
<accession>A0A1A8EIG3</accession>
<feature type="coiled-coil region" evidence="10">
    <location>
        <begin position="236"/>
        <end position="270"/>
    </location>
</feature>
<proteinExistence type="predicted"/>
<dbReference type="PANTHER" id="PTHR18861:SF1">
    <property type="entry name" value="ELKS_RAB6-INTERACTING_CAST FAMILY MEMBER 1"/>
    <property type="match status" value="1"/>
</dbReference>
<feature type="region of interest" description="Disordered" evidence="11">
    <location>
        <begin position="338"/>
        <end position="357"/>
    </location>
</feature>
<reference evidence="13" key="1">
    <citation type="submission" date="2016-05" db="EMBL/GenBank/DDBJ databases">
        <authorList>
            <person name="Lavstsen T."/>
            <person name="Jespersen J.S."/>
        </authorList>
    </citation>
    <scope>NUCLEOTIDE SEQUENCE</scope>
    <source>
        <tissue evidence="13">Brain</tissue>
    </source>
</reference>
<dbReference type="Pfam" id="PF10174">
    <property type="entry name" value="Cast"/>
    <property type="match status" value="1"/>
</dbReference>
<feature type="domain" description="FIP-RBD" evidence="12">
    <location>
        <begin position="1043"/>
        <end position="1105"/>
    </location>
</feature>
<evidence type="ECO:0000256" key="8">
    <source>
        <dbReference type="ARBA" id="ARBA00023273"/>
    </source>
</evidence>
<sequence length="1113" mass="127107">MYGSARSVGRGDANHGGGRDAGGSSNQGSGRSPRLPRSPRMGHRRTNSTGGSGGGPGGAGGKTLSMENIQSLNAAYATSGPMYLSDNEVAMAGDHIPKSGVAVTATGRQRVTYGSRSSGGVVAASTPNISTSVPANAVLPAGMLAGDALAFGDHHMASTVPHSLRQARDNTILDLQAQLKEVLRENEMLRREVEVKESKLSSSMNSIKTFWSPELKKERALRKDEASKIAVWKEQYRIIQDEAQHLQMTVQALQDELRIQRDLNQLLQQDPASQGRDLALTSEPTEENYRRLQAEYERQAKELFLMRKTLEEMELRIDTQKQTLVARDESIKKLLEMLQSKGPSAKASEEDQERTRRLADAEMHRHHLESLLDQRDREITALREELHRRYEGTPESTKTKALQTVIDMKDAKINSMERSLRDMEEELLMLKSNGLLSCEERQEEMKQMEVYRSHTKFMKNKMEQVKQDLSRKDTELLGLQTKLETLNNQFSDSKQHIDVLKESLTAKEQRAAILQTEVDALRLRLEEKEATLNKKSKQIQEMSEEKGTLNGEIHDLKDMLEVKERKINVLQKKIENLQEQLRDKEKQMSSLKERVKSLQADTSNTDTALTTLEESLAEKERIIERLKEQRDRDDREKTEELDCSKKELKELKEKLSLVQGDLSDRETSLLDLKEHASSLASSGLKKDAKLKSMEIVLEQKREECLKLDNQLKRAQNAALEAQANTELAERIKHLEQEVARHKEDSGKAQAEVDRLLEILREMENEKNDKDKKINELESFASRQMKDQTKKVATLKHKEQVEKSRNARLMEEARKREDNMSESSQQVKDTLRQKSERIEELEEALRESVQITAEREMVLAQEEAARSLQEKQMEELLGAMEKVKQELESMRAKLASTQQSLCEKEAHLTTLRAERRKHLEEVLEMKQEALLAAISEKDANIALLELSSSKKKKTQEEVSQLKREKDRLVQQLKQQTQNRMKLMADNYEDDHLRTAPDQTNHKPSPDQMIPPLLALSQTRSKLKLYIAHLTDLCHDRDPSILSMLTPPSHYHHGDPEDWEEDLQKMTVEQLERELEVCEKESGELQEYANLVLQQISDYCPDILEQVVNALEESC</sequence>
<evidence type="ECO:0000259" key="12">
    <source>
        <dbReference type="PROSITE" id="PS51511"/>
    </source>
</evidence>
<dbReference type="AlphaFoldDB" id="A0A1A8EIG3"/>
<keyword evidence="7" id="KW-0206">Cytoskeleton</keyword>
<evidence type="ECO:0000256" key="1">
    <source>
        <dbReference type="ARBA" id="ARBA00004245"/>
    </source>
</evidence>
<name>A0A1A8EIG3_NOTKA</name>
<gene>
    <name evidence="13" type="primary">ERC1</name>
</gene>
<evidence type="ECO:0000256" key="9">
    <source>
        <dbReference type="ARBA" id="ARBA00034106"/>
    </source>
</evidence>
<keyword evidence="2" id="KW-0813">Transport</keyword>
<keyword evidence="4" id="KW-0597">Phosphoprotein</keyword>
<protein>
    <submittedName>
        <fullName evidence="13">ELKS/RAB6-interacting/CAST family member 1</fullName>
    </submittedName>
</protein>
<keyword evidence="5" id="KW-0770">Synapse</keyword>
<dbReference type="SUPFAM" id="SSF144270">
    <property type="entry name" value="Eferin C-derminal domain-like"/>
    <property type="match status" value="1"/>
</dbReference>
<comment type="subcellular location">
    <subcellularLocation>
        <location evidence="1">Cytoplasm</location>
        <location evidence="1">Cytoskeleton</location>
    </subcellularLocation>
    <subcellularLocation>
        <location evidence="9">Presynapse</location>
    </subcellularLocation>
</comment>
<keyword evidence="3" id="KW-0963">Cytoplasm</keyword>
<dbReference type="PROSITE" id="PS51511">
    <property type="entry name" value="FIP_RBD"/>
    <property type="match status" value="1"/>
</dbReference>
<dbReference type="GO" id="GO:0048788">
    <property type="term" value="C:cytoskeleton of presynaptic active zone"/>
    <property type="evidence" value="ECO:0007669"/>
    <property type="project" value="TreeGrafter"/>
</dbReference>
<dbReference type="GO" id="GO:0048167">
    <property type="term" value="P:regulation of synaptic plasticity"/>
    <property type="evidence" value="ECO:0007669"/>
    <property type="project" value="TreeGrafter"/>
</dbReference>
<evidence type="ECO:0000256" key="5">
    <source>
        <dbReference type="ARBA" id="ARBA00023018"/>
    </source>
</evidence>
<dbReference type="GO" id="GO:0098882">
    <property type="term" value="F:structural constituent of presynaptic active zone"/>
    <property type="evidence" value="ECO:0007669"/>
    <property type="project" value="TreeGrafter"/>
</dbReference>
<feature type="coiled-coil region" evidence="10">
    <location>
        <begin position="172"/>
        <end position="199"/>
    </location>
</feature>
<reference evidence="13" key="2">
    <citation type="submission" date="2016-06" db="EMBL/GenBank/DDBJ databases">
        <title>The genome of a short-lived fish provides insights into sex chromosome evolution and the genetic control of aging.</title>
        <authorList>
            <person name="Reichwald K."/>
            <person name="Felder M."/>
            <person name="Petzold A."/>
            <person name="Koch P."/>
            <person name="Groth M."/>
            <person name="Platzer M."/>
        </authorList>
    </citation>
    <scope>NUCLEOTIDE SEQUENCE</scope>
    <source>
        <tissue evidence="13">Brain</tissue>
    </source>
</reference>
<feature type="region of interest" description="Disordered" evidence="11">
    <location>
        <begin position="1"/>
        <end position="64"/>
    </location>
</feature>
<evidence type="ECO:0000256" key="11">
    <source>
        <dbReference type="SAM" id="MobiDB-lite"/>
    </source>
</evidence>
<feature type="compositionally biased region" description="Gly residues" evidence="11">
    <location>
        <begin position="50"/>
        <end position="61"/>
    </location>
</feature>
<dbReference type="InterPro" id="IPR019018">
    <property type="entry name" value="Rab-bd_FIP-RBD"/>
</dbReference>
<dbReference type="Gene3D" id="1.10.287.1490">
    <property type="match status" value="1"/>
</dbReference>
<evidence type="ECO:0000256" key="7">
    <source>
        <dbReference type="ARBA" id="ARBA00023212"/>
    </source>
</evidence>
<evidence type="ECO:0000256" key="3">
    <source>
        <dbReference type="ARBA" id="ARBA00022490"/>
    </source>
</evidence>
<dbReference type="SUPFAM" id="SSF57997">
    <property type="entry name" value="Tropomyosin"/>
    <property type="match status" value="1"/>
</dbReference>
<feature type="compositionally biased region" description="Low complexity" evidence="11">
    <location>
        <begin position="28"/>
        <end position="39"/>
    </location>
</feature>
<feature type="compositionally biased region" description="Basic and acidic residues" evidence="11">
    <location>
        <begin position="785"/>
        <end position="818"/>
    </location>
</feature>
<evidence type="ECO:0000256" key="10">
    <source>
        <dbReference type="SAM" id="Coils"/>
    </source>
</evidence>
<dbReference type="EMBL" id="HAEA01017188">
    <property type="protein sequence ID" value="SBQ45669.1"/>
    <property type="molecule type" value="Transcribed_RNA"/>
</dbReference>
<feature type="coiled-coil region" evidence="10">
    <location>
        <begin position="406"/>
        <end position="433"/>
    </location>
</feature>
<evidence type="ECO:0000256" key="6">
    <source>
        <dbReference type="ARBA" id="ARBA00023054"/>
    </source>
</evidence>
<keyword evidence="8" id="KW-0966">Cell projection</keyword>
<feature type="compositionally biased region" description="Basic and acidic residues" evidence="11">
    <location>
        <begin position="347"/>
        <end position="357"/>
    </location>
</feature>